<keyword evidence="2" id="KW-1185">Reference proteome</keyword>
<sequence>MGSLVDVSINTNGIAKLGELILNAAGITAAGIKRNADAECYKRLLMAKAENTIKQGDDNAIDRFIYAQAHKKLDNILQVSQKAFNEFTDQEEVSSEKVDQDWATRFFNIVEDISDEEMQNLWAKILAGEIKQPKSFSLRTLEVLRNISKEEAEAFIRNAPYCIDDCLCAEDRMITITDYLLLIDAGLIAPHEELAINPETNKEEKSYSFRLGDKAIKIEGNKNTIMQRGIKIYSLTKAGNELIKLSNIEPSQKCIDIIVNIYRSNGATRITEHKITAIKGNDFDFDDKPIKVHFDSSL</sequence>
<dbReference type="Proteomes" id="UP000027601">
    <property type="component" value="Unassembled WGS sequence"/>
</dbReference>
<dbReference type="Pfam" id="PF10987">
    <property type="entry name" value="DUF2806"/>
    <property type="match status" value="2"/>
</dbReference>
<dbReference type="InterPro" id="IPR021254">
    <property type="entry name" value="DUF2806"/>
</dbReference>
<reference evidence="1 2" key="1">
    <citation type="journal article" date="2015" name="Microbes Environ.">
        <title>Distribution and evolution of nitrogen fixation genes in the phylum bacteroidetes.</title>
        <authorList>
            <person name="Inoue J."/>
            <person name="Oshima K."/>
            <person name="Suda W."/>
            <person name="Sakamoto M."/>
            <person name="Iino T."/>
            <person name="Noda S."/>
            <person name="Hongoh Y."/>
            <person name="Hattori M."/>
            <person name="Ohkuma M."/>
        </authorList>
    </citation>
    <scope>NUCLEOTIDE SEQUENCE [LARGE SCALE GENOMIC DNA]</scope>
    <source>
        <strain evidence="1 2">JCM 15093</strain>
    </source>
</reference>
<dbReference type="eggNOG" id="ENOG5031NZV">
    <property type="taxonomic scope" value="Bacteria"/>
</dbReference>
<comment type="caution">
    <text evidence="1">The sequence shown here is derived from an EMBL/GenBank/DDBJ whole genome shotgun (WGS) entry which is preliminary data.</text>
</comment>
<dbReference type="STRING" id="1121097.GCA_000428125_01351"/>
<proteinExistence type="predicted"/>
<evidence type="ECO:0000313" key="2">
    <source>
        <dbReference type="Proteomes" id="UP000027601"/>
    </source>
</evidence>
<accession>A0A069CYH5</accession>
<evidence type="ECO:0000313" key="1">
    <source>
        <dbReference type="EMBL" id="GAK35638.1"/>
    </source>
</evidence>
<gene>
    <name evidence="1" type="ORF">JCM15093_745</name>
</gene>
<dbReference type="RefSeq" id="WP_024995741.1">
    <property type="nucleotide sequence ID" value="NZ_BAJS01000002.1"/>
</dbReference>
<dbReference type="AlphaFoldDB" id="A0A069CYH5"/>
<evidence type="ECO:0008006" key="3">
    <source>
        <dbReference type="Google" id="ProtNLM"/>
    </source>
</evidence>
<dbReference type="EMBL" id="BAJS01000002">
    <property type="protein sequence ID" value="GAK35638.1"/>
    <property type="molecule type" value="Genomic_DNA"/>
</dbReference>
<organism evidence="1 2">
    <name type="scientific">Bacteroides graminisolvens DSM 19988 = JCM 15093</name>
    <dbReference type="NCBI Taxonomy" id="1121097"/>
    <lineage>
        <taxon>Bacteria</taxon>
        <taxon>Pseudomonadati</taxon>
        <taxon>Bacteroidota</taxon>
        <taxon>Bacteroidia</taxon>
        <taxon>Bacteroidales</taxon>
        <taxon>Bacteroidaceae</taxon>
        <taxon>Bacteroides</taxon>
    </lineage>
</organism>
<protein>
    <recommendedName>
        <fullName evidence="3">DUF2806 domain-containing protein</fullName>
    </recommendedName>
</protein>
<dbReference type="OrthoDB" id="886161at2"/>
<name>A0A069CYH5_9BACE</name>